<accession>A0AA88DSU9</accession>
<keyword evidence="1" id="KW-1133">Transmembrane helix</keyword>
<name>A0AA88DSU9_FICCA</name>
<dbReference type="EMBL" id="BTGU01000107">
    <property type="protein sequence ID" value="GMN61152.1"/>
    <property type="molecule type" value="Genomic_DNA"/>
</dbReference>
<keyword evidence="3" id="KW-1185">Reference proteome</keyword>
<evidence type="ECO:0000313" key="2">
    <source>
        <dbReference type="EMBL" id="GMN61152.1"/>
    </source>
</evidence>
<keyword evidence="1" id="KW-0812">Transmembrane</keyword>
<protein>
    <submittedName>
        <fullName evidence="2">Uncharacterized protein</fullName>
    </submittedName>
</protein>
<dbReference type="AlphaFoldDB" id="A0AA88DSU9"/>
<dbReference type="Proteomes" id="UP001187192">
    <property type="component" value="Unassembled WGS sequence"/>
</dbReference>
<comment type="caution">
    <text evidence="2">The sequence shown here is derived from an EMBL/GenBank/DDBJ whole genome shotgun (WGS) entry which is preliminary data.</text>
</comment>
<evidence type="ECO:0000313" key="3">
    <source>
        <dbReference type="Proteomes" id="UP001187192"/>
    </source>
</evidence>
<sequence>MRSTLCLKSLAPHLQVMFPALLGMIIELSIVVVKPPLVSPLHFLDAAAALFPCRSGTTAVLFALPYYFPHRRL</sequence>
<feature type="transmembrane region" description="Helical" evidence="1">
    <location>
        <begin position="46"/>
        <end position="68"/>
    </location>
</feature>
<keyword evidence="1" id="KW-0472">Membrane</keyword>
<organism evidence="2 3">
    <name type="scientific">Ficus carica</name>
    <name type="common">Common fig</name>
    <dbReference type="NCBI Taxonomy" id="3494"/>
    <lineage>
        <taxon>Eukaryota</taxon>
        <taxon>Viridiplantae</taxon>
        <taxon>Streptophyta</taxon>
        <taxon>Embryophyta</taxon>
        <taxon>Tracheophyta</taxon>
        <taxon>Spermatophyta</taxon>
        <taxon>Magnoliopsida</taxon>
        <taxon>eudicotyledons</taxon>
        <taxon>Gunneridae</taxon>
        <taxon>Pentapetalae</taxon>
        <taxon>rosids</taxon>
        <taxon>fabids</taxon>
        <taxon>Rosales</taxon>
        <taxon>Moraceae</taxon>
        <taxon>Ficeae</taxon>
        <taxon>Ficus</taxon>
    </lineage>
</organism>
<evidence type="ECO:0000256" key="1">
    <source>
        <dbReference type="SAM" id="Phobius"/>
    </source>
</evidence>
<feature type="transmembrane region" description="Helical" evidence="1">
    <location>
        <begin position="12"/>
        <end position="34"/>
    </location>
</feature>
<gene>
    <name evidence="2" type="ORF">TIFTF001_030246</name>
</gene>
<reference evidence="2" key="1">
    <citation type="submission" date="2023-07" db="EMBL/GenBank/DDBJ databases">
        <title>draft genome sequence of fig (Ficus carica).</title>
        <authorList>
            <person name="Takahashi T."/>
            <person name="Nishimura K."/>
        </authorList>
    </citation>
    <scope>NUCLEOTIDE SEQUENCE</scope>
</reference>
<proteinExistence type="predicted"/>